<sequence>MNIHGGLSGPKSLVIGMPNIETNAVPELVGGLGLYARVSFRDQKDDLERQVARLSAWAAEVSSGMNGLRST</sequence>
<dbReference type="OrthoDB" id="9814833at2"/>
<feature type="domain" description="Resolvase/invertase-type recombinase catalytic" evidence="1">
    <location>
        <begin position="31"/>
        <end position="71"/>
    </location>
</feature>
<dbReference type="PROSITE" id="PS51736">
    <property type="entry name" value="RECOMBINASES_3"/>
    <property type="match status" value="1"/>
</dbReference>
<name>A0A4R4XYX1_9PSEU</name>
<reference evidence="2 3" key="1">
    <citation type="submission" date="2019-03" db="EMBL/GenBank/DDBJ databases">
        <title>Draft genome sequences of novel Actinobacteria.</title>
        <authorList>
            <person name="Sahin N."/>
            <person name="Ay H."/>
            <person name="Saygin H."/>
        </authorList>
    </citation>
    <scope>NUCLEOTIDE SEQUENCE [LARGE SCALE GENOMIC DNA]</scope>
    <source>
        <strain evidence="2 3">7K502</strain>
    </source>
</reference>
<evidence type="ECO:0000313" key="3">
    <source>
        <dbReference type="Proteomes" id="UP000294947"/>
    </source>
</evidence>
<protein>
    <recommendedName>
        <fullName evidence="1">Resolvase/invertase-type recombinase catalytic domain-containing protein</fullName>
    </recommendedName>
</protein>
<dbReference type="EMBL" id="SMKW01000112">
    <property type="protein sequence ID" value="TDD36259.1"/>
    <property type="molecule type" value="Genomic_DNA"/>
</dbReference>
<keyword evidence="3" id="KW-1185">Reference proteome</keyword>
<dbReference type="GO" id="GO:0003677">
    <property type="term" value="F:DNA binding"/>
    <property type="evidence" value="ECO:0007669"/>
    <property type="project" value="InterPro"/>
</dbReference>
<evidence type="ECO:0000313" key="2">
    <source>
        <dbReference type="EMBL" id="TDD36259.1"/>
    </source>
</evidence>
<evidence type="ECO:0000259" key="1">
    <source>
        <dbReference type="PROSITE" id="PS51736"/>
    </source>
</evidence>
<dbReference type="Proteomes" id="UP000294947">
    <property type="component" value="Unassembled WGS sequence"/>
</dbReference>
<organism evidence="2 3">
    <name type="scientific">Saccharopolyspora elongata</name>
    <dbReference type="NCBI Taxonomy" id="2530387"/>
    <lineage>
        <taxon>Bacteria</taxon>
        <taxon>Bacillati</taxon>
        <taxon>Actinomycetota</taxon>
        <taxon>Actinomycetes</taxon>
        <taxon>Pseudonocardiales</taxon>
        <taxon>Pseudonocardiaceae</taxon>
        <taxon>Saccharopolyspora</taxon>
    </lineage>
</organism>
<gene>
    <name evidence="2" type="ORF">E1288_42120</name>
</gene>
<comment type="caution">
    <text evidence="2">The sequence shown here is derived from an EMBL/GenBank/DDBJ whole genome shotgun (WGS) entry which is preliminary data.</text>
</comment>
<dbReference type="GO" id="GO:0000150">
    <property type="term" value="F:DNA strand exchange activity"/>
    <property type="evidence" value="ECO:0007669"/>
    <property type="project" value="InterPro"/>
</dbReference>
<dbReference type="InterPro" id="IPR006119">
    <property type="entry name" value="Resolv_N"/>
</dbReference>
<dbReference type="AlphaFoldDB" id="A0A4R4XYX1"/>
<proteinExistence type="predicted"/>
<accession>A0A4R4XYX1</accession>